<accession>A0ABC8TKC1</accession>
<gene>
    <name evidence="1" type="ORF">ILEXP_LOCUS37611</name>
</gene>
<dbReference type="EMBL" id="CAUOFW020005046">
    <property type="protein sequence ID" value="CAK9168271.1"/>
    <property type="molecule type" value="Genomic_DNA"/>
</dbReference>
<reference evidence="1 2" key="1">
    <citation type="submission" date="2024-02" db="EMBL/GenBank/DDBJ databases">
        <authorList>
            <person name="Vignale AGUSTIN F."/>
            <person name="Sosa J E."/>
            <person name="Modenutti C."/>
        </authorList>
    </citation>
    <scope>NUCLEOTIDE SEQUENCE [LARGE SCALE GENOMIC DNA]</scope>
</reference>
<proteinExistence type="predicted"/>
<comment type="caution">
    <text evidence="1">The sequence shown here is derived from an EMBL/GenBank/DDBJ whole genome shotgun (WGS) entry which is preliminary data.</text>
</comment>
<keyword evidence="2" id="KW-1185">Reference proteome</keyword>
<evidence type="ECO:0000313" key="1">
    <source>
        <dbReference type="EMBL" id="CAK9168271.1"/>
    </source>
</evidence>
<name>A0ABC8TKC1_9AQUA</name>
<organism evidence="1 2">
    <name type="scientific">Ilex paraguariensis</name>
    <name type="common">yerba mate</name>
    <dbReference type="NCBI Taxonomy" id="185542"/>
    <lineage>
        <taxon>Eukaryota</taxon>
        <taxon>Viridiplantae</taxon>
        <taxon>Streptophyta</taxon>
        <taxon>Embryophyta</taxon>
        <taxon>Tracheophyta</taxon>
        <taxon>Spermatophyta</taxon>
        <taxon>Magnoliopsida</taxon>
        <taxon>eudicotyledons</taxon>
        <taxon>Gunneridae</taxon>
        <taxon>Pentapetalae</taxon>
        <taxon>asterids</taxon>
        <taxon>campanulids</taxon>
        <taxon>Aquifoliales</taxon>
        <taxon>Aquifoliaceae</taxon>
        <taxon>Ilex</taxon>
    </lineage>
</organism>
<dbReference type="Proteomes" id="UP001642360">
    <property type="component" value="Unassembled WGS sequence"/>
</dbReference>
<sequence length="81" mass="9483">MRKEFWRECIGFWNWDWDSNSVVGVSSRGGREQLVLGDEETSNRYCFIRDIGVISILDSGFRSTNSLSLLLYFGEQYSRFV</sequence>
<dbReference type="AlphaFoldDB" id="A0ABC8TKC1"/>
<protein>
    <submittedName>
        <fullName evidence="1">Uncharacterized protein</fullName>
    </submittedName>
</protein>
<evidence type="ECO:0000313" key="2">
    <source>
        <dbReference type="Proteomes" id="UP001642360"/>
    </source>
</evidence>